<sequence length="651" mass="73059">MIGKKLISTVCLATVACMPLAAFAETSDSKESSELSPVVVSADKVKKQDNQENVSSRLTVPESAKSGTEVFTRKDIEAMHPRNVFDILEQAKGIVVTYQGRKHPYFIRDRGGDQMGIILDGVYLPWSAVSRVVASLPVNMIESVKVVRDSTVLTIAPMGPFGADQAASGQGFIIITTKKSTSPETELNIGYGTLDTQKYQIFHGDKKDKLSYNIGYTKAKTDGKDNWYNFSDSDSILLKGGYSDKGFSSNLMLYNDRTTSPFQRGLESNGKLSSAKWGYDPMETTVIAYDMAKQWNKQNTTSFSFSYTKVDSDFHQDTFGKAPVATVKYVDYWREYNLWHTIAADKDTLKFGTQYISWHTPTGTAGGFEGQEQHEELYGYYLTDEHRVDDRWTVDGGIRLDKRHIISGTGEIAKRINDQWAQDGMTYSLGTSYKLNSIYKLSTRLAYSRQPVSEYLIPISGVTLHGEKRWKYETGITADYNKAFNVALTAFYYNIDNCKIATNQTTGSGVNTTTLYDEADVGRRGMELGVNGQLSDHWKYDLSYSYINSSNADDNSQLSTNTYTLRLNYKNKDIAANVTALHLDPFLSYGKRAGNFNRVDANISKDLDKNRTLTLYVRNLGDVQYATIYRPSLGYFNDVGRTYGVEMSMKF</sequence>
<dbReference type="InterPro" id="IPR037066">
    <property type="entry name" value="Plug_dom_sf"/>
</dbReference>
<keyword evidence="5 9" id="KW-0798">TonB box</keyword>
<evidence type="ECO:0000259" key="12">
    <source>
        <dbReference type="Pfam" id="PF07715"/>
    </source>
</evidence>
<dbReference type="PANTHER" id="PTHR30069">
    <property type="entry name" value="TONB-DEPENDENT OUTER MEMBRANE RECEPTOR"/>
    <property type="match status" value="1"/>
</dbReference>
<keyword evidence="2 8" id="KW-0813">Transport</keyword>
<dbReference type="Pfam" id="PF00593">
    <property type="entry name" value="TonB_dep_Rec_b-barrel"/>
    <property type="match status" value="1"/>
</dbReference>
<evidence type="ECO:0000256" key="5">
    <source>
        <dbReference type="ARBA" id="ARBA00023077"/>
    </source>
</evidence>
<proteinExistence type="inferred from homology"/>
<dbReference type="Gene3D" id="2.40.170.20">
    <property type="entry name" value="TonB-dependent receptor, beta-barrel domain"/>
    <property type="match status" value="1"/>
</dbReference>
<protein>
    <recommendedName>
        <fullName evidence="15">Vitamin B12 transporter BtuB</fullName>
    </recommendedName>
</protein>
<evidence type="ECO:0000256" key="4">
    <source>
        <dbReference type="ARBA" id="ARBA00022692"/>
    </source>
</evidence>
<organism evidence="13 14">
    <name type="scientific">Sporomusa silvacetica DSM 10669</name>
    <dbReference type="NCBI Taxonomy" id="1123289"/>
    <lineage>
        <taxon>Bacteria</taxon>
        <taxon>Bacillati</taxon>
        <taxon>Bacillota</taxon>
        <taxon>Negativicutes</taxon>
        <taxon>Selenomonadales</taxon>
        <taxon>Sporomusaceae</taxon>
        <taxon>Sporomusa</taxon>
    </lineage>
</organism>
<feature type="chain" id="PRO_5045074037" description="Vitamin B12 transporter BtuB" evidence="10">
    <location>
        <begin position="25"/>
        <end position="651"/>
    </location>
</feature>
<evidence type="ECO:0008006" key="15">
    <source>
        <dbReference type="Google" id="ProtNLM"/>
    </source>
</evidence>
<keyword evidence="7 8" id="KW-0998">Cell outer membrane</keyword>
<gene>
    <name evidence="13" type="ORF">SPSIL_056460</name>
</gene>
<name>A0ABZ3IUR7_9FIRM</name>
<dbReference type="EMBL" id="CP155573">
    <property type="protein sequence ID" value="XFO69412.1"/>
    <property type="molecule type" value="Genomic_DNA"/>
</dbReference>
<keyword evidence="6 8" id="KW-0472">Membrane</keyword>
<dbReference type="InterPro" id="IPR012910">
    <property type="entry name" value="Plug_dom"/>
</dbReference>
<keyword evidence="4 8" id="KW-0812">Transmembrane</keyword>
<evidence type="ECO:0000313" key="14">
    <source>
        <dbReference type="Proteomes" id="UP000216752"/>
    </source>
</evidence>
<dbReference type="InterPro" id="IPR000531">
    <property type="entry name" value="Beta-barrel_TonB"/>
</dbReference>
<reference evidence="13" key="1">
    <citation type="submission" date="2024-05" db="EMBL/GenBank/DDBJ databases">
        <title>Isolation and characterization of Sporomusa carbonis sp. nov., a carboxydotrophic hydrogenogen in the genus of Sporomusa isolated from a charcoal burning pile.</title>
        <authorList>
            <person name="Boeer T."/>
            <person name="Rosenbaum F."/>
            <person name="Eysell L."/>
            <person name="Mueller V."/>
            <person name="Daniel R."/>
            <person name="Poehlein A."/>
        </authorList>
    </citation>
    <scope>NUCLEOTIDE SEQUENCE [LARGE SCALE GENOMIC DNA]</scope>
    <source>
        <strain evidence="13">DSM 10669</strain>
    </source>
</reference>
<evidence type="ECO:0000256" key="8">
    <source>
        <dbReference type="PROSITE-ProRule" id="PRU01360"/>
    </source>
</evidence>
<dbReference type="InterPro" id="IPR039426">
    <property type="entry name" value="TonB-dep_rcpt-like"/>
</dbReference>
<feature type="signal peptide" evidence="10">
    <location>
        <begin position="1"/>
        <end position="24"/>
    </location>
</feature>
<evidence type="ECO:0000256" key="9">
    <source>
        <dbReference type="RuleBase" id="RU003357"/>
    </source>
</evidence>
<evidence type="ECO:0000256" key="7">
    <source>
        <dbReference type="ARBA" id="ARBA00023237"/>
    </source>
</evidence>
<dbReference type="PROSITE" id="PS51257">
    <property type="entry name" value="PROKAR_LIPOPROTEIN"/>
    <property type="match status" value="1"/>
</dbReference>
<keyword evidence="3 8" id="KW-1134">Transmembrane beta strand</keyword>
<keyword evidence="14" id="KW-1185">Reference proteome</keyword>
<dbReference type="SUPFAM" id="SSF56935">
    <property type="entry name" value="Porins"/>
    <property type="match status" value="1"/>
</dbReference>
<dbReference type="PROSITE" id="PS52016">
    <property type="entry name" value="TONB_DEPENDENT_REC_3"/>
    <property type="match status" value="1"/>
</dbReference>
<evidence type="ECO:0000256" key="3">
    <source>
        <dbReference type="ARBA" id="ARBA00022452"/>
    </source>
</evidence>
<dbReference type="Pfam" id="PF07715">
    <property type="entry name" value="Plug"/>
    <property type="match status" value="1"/>
</dbReference>
<accession>A0ABZ3IUR7</accession>
<feature type="domain" description="TonB-dependent receptor-like beta-barrel" evidence="11">
    <location>
        <begin position="237"/>
        <end position="620"/>
    </location>
</feature>
<evidence type="ECO:0000256" key="2">
    <source>
        <dbReference type="ARBA" id="ARBA00022448"/>
    </source>
</evidence>
<feature type="domain" description="TonB-dependent receptor plug" evidence="12">
    <location>
        <begin position="64"/>
        <end position="152"/>
    </location>
</feature>
<evidence type="ECO:0000259" key="11">
    <source>
        <dbReference type="Pfam" id="PF00593"/>
    </source>
</evidence>
<dbReference type="Gene3D" id="2.170.130.10">
    <property type="entry name" value="TonB-dependent receptor, plug domain"/>
    <property type="match status" value="1"/>
</dbReference>
<evidence type="ECO:0000256" key="6">
    <source>
        <dbReference type="ARBA" id="ARBA00023136"/>
    </source>
</evidence>
<comment type="similarity">
    <text evidence="8 9">Belongs to the TonB-dependent receptor family.</text>
</comment>
<evidence type="ECO:0000313" key="13">
    <source>
        <dbReference type="EMBL" id="XFO69412.1"/>
    </source>
</evidence>
<keyword evidence="10" id="KW-0732">Signal</keyword>
<dbReference type="PANTHER" id="PTHR30069:SF37">
    <property type="entry name" value="FERRIC VIBRIOBACTIN RECEPTOR VIUA"/>
    <property type="match status" value="1"/>
</dbReference>
<evidence type="ECO:0000256" key="10">
    <source>
        <dbReference type="SAM" id="SignalP"/>
    </source>
</evidence>
<dbReference type="InterPro" id="IPR036942">
    <property type="entry name" value="Beta-barrel_TonB_sf"/>
</dbReference>
<dbReference type="RefSeq" id="WP_094607817.1">
    <property type="nucleotide sequence ID" value="NZ_CP155573.1"/>
</dbReference>
<comment type="subcellular location">
    <subcellularLocation>
        <location evidence="1 8">Cell outer membrane</location>
        <topology evidence="1 8">Multi-pass membrane protein</topology>
    </subcellularLocation>
</comment>
<dbReference type="Proteomes" id="UP000216752">
    <property type="component" value="Chromosome"/>
</dbReference>
<evidence type="ECO:0000256" key="1">
    <source>
        <dbReference type="ARBA" id="ARBA00004571"/>
    </source>
</evidence>